<evidence type="ECO:0000256" key="2">
    <source>
        <dbReference type="SAM" id="SignalP"/>
    </source>
</evidence>
<dbReference type="RefSeq" id="WP_261402852.1">
    <property type="nucleotide sequence ID" value="NZ_CP081869.1"/>
</dbReference>
<feature type="chain" id="PRO_5039020838" description="Secreted protein" evidence="2">
    <location>
        <begin position="25"/>
        <end position="276"/>
    </location>
</feature>
<evidence type="ECO:0008006" key="5">
    <source>
        <dbReference type="Google" id="ProtNLM"/>
    </source>
</evidence>
<organism evidence="3 4">
    <name type="scientific">Chenggangzhangella methanolivorans</name>
    <dbReference type="NCBI Taxonomy" id="1437009"/>
    <lineage>
        <taxon>Bacteria</taxon>
        <taxon>Pseudomonadati</taxon>
        <taxon>Pseudomonadota</taxon>
        <taxon>Alphaproteobacteria</taxon>
        <taxon>Hyphomicrobiales</taxon>
        <taxon>Methylopilaceae</taxon>
        <taxon>Chenggangzhangella</taxon>
    </lineage>
</organism>
<evidence type="ECO:0000313" key="4">
    <source>
        <dbReference type="Proteomes" id="UP000825701"/>
    </source>
</evidence>
<evidence type="ECO:0000313" key="3">
    <source>
        <dbReference type="EMBL" id="QZN99746.1"/>
    </source>
</evidence>
<keyword evidence="4" id="KW-1185">Reference proteome</keyword>
<reference evidence="3" key="1">
    <citation type="submission" date="2021-08" db="EMBL/GenBank/DDBJ databases">
        <authorList>
            <person name="Zhang H."/>
            <person name="Xu M."/>
            <person name="Yu Z."/>
            <person name="Yang L."/>
            <person name="Cai Y."/>
        </authorList>
    </citation>
    <scope>NUCLEOTIDE SEQUENCE</scope>
    <source>
        <strain evidence="3">CHL1</strain>
    </source>
</reference>
<dbReference type="EMBL" id="CP081869">
    <property type="protein sequence ID" value="QZN99746.1"/>
    <property type="molecule type" value="Genomic_DNA"/>
</dbReference>
<accession>A0A9E6UKS9</accession>
<feature type="signal peptide" evidence="2">
    <location>
        <begin position="1"/>
        <end position="24"/>
    </location>
</feature>
<feature type="region of interest" description="Disordered" evidence="1">
    <location>
        <begin position="27"/>
        <end position="48"/>
    </location>
</feature>
<name>A0A9E6UKS9_9HYPH</name>
<dbReference type="AlphaFoldDB" id="A0A9E6UKS9"/>
<protein>
    <recommendedName>
        <fullName evidence="5">Secreted protein</fullName>
    </recommendedName>
</protein>
<dbReference type="Proteomes" id="UP000825701">
    <property type="component" value="Chromosome"/>
</dbReference>
<evidence type="ECO:0000256" key="1">
    <source>
        <dbReference type="SAM" id="MobiDB-lite"/>
    </source>
</evidence>
<keyword evidence="2" id="KW-0732">Signal</keyword>
<sequence length="276" mass="28029">MRSRLKITAAYVAALLLAVSGALAQAAPNNNGKDRRPEPSAEAAPPLPVVGVPTPTPMEQVFVPVAPCRLLNTAEAGAGGAIQGLQTRTFQVTGAAGFETQGGKAGGCGVPASATSVAILLRASNASSAGFFTAFAAGTPNPGVIALAYPQTATATGNPIVGLGDGRMAIYSKRYAHAIADVVGYYAPQIAAYMDSNGTAYRATTRIVSTQRITAGFYNIVVDRDVTDCVVQATIAGGPYLASASANGNTITVQTYTLFGGNASLTSLVFYVSAQC</sequence>
<gene>
    <name evidence="3" type="ORF">K6K41_24275</name>
</gene>
<proteinExistence type="predicted"/>
<dbReference type="KEGG" id="cmet:K6K41_24275"/>